<accession>A0AA36N553</accession>
<evidence type="ECO:0000313" key="5">
    <source>
        <dbReference type="EMBL" id="CAJ1389857.1"/>
    </source>
</evidence>
<dbReference type="GO" id="GO:0005634">
    <property type="term" value="C:nucleus"/>
    <property type="evidence" value="ECO:0007669"/>
    <property type="project" value="TreeGrafter"/>
</dbReference>
<dbReference type="EMBL" id="CAUJNA010001954">
    <property type="protein sequence ID" value="CAJ1389857.1"/>
    <property type="molecule type" value="Genomic_DNA"/>
</dbReference>
<dbReference type="Pfam" id="PF00076">
    <property type="entry name" value="RRM_1"/>
    <property type="match status" value="2"/>
</dbReference>
<proteinExistence type="predicted"/>
<dbReference type="Gene3D" id="3.30.70.330">
    <property type="match status" value="2"/>
</dbReference>
<feature type="domain" description="RRM" evidence="3">
    <location>
        <begin position="189"/>
        <end position="257"/>
    </location>
</feature>
<dbReference type="SUPFAM" id="SSF54928">
    <property type="entry name" value="RNA-binding domain, RBD"/>
    <property type="match status" value="1"/>
</dbReference>
<keyword evidence="1 2" id="KW-0694">RNA-binding</keyword>
<dbReference type="PANTHER" id="PTHR23003">
    <property type="entry name" value="RNA RECOGNITION MOTIF RRM DOMAIN CONTAINING PROTEIN"/>
    <property type="match status" value="1"/>
</dbReference>
<evidence type="ECO:0000256" key="2">
    <source>
        <dbReference type="PROSITE-ProRule" id="PRU00176"/>
    </source>
</evidence>
<gene>
    <name evidence="4" type="ORF">EVOR1521_LOCUS13763</name>
    <name evidence="5" type="ORF">EVOR1521_LOCUS15395</name>
</gene>
<organism evidence="5 6">
    <name type="scientific">Effrenium voratum</name>
    <dbReference type="NCBI Taxonomy" id="2562239"/>
    <lineage>
        <taxon>Eukaryota</taxon>
        <taxon>Sar</taxon>
        <taxon>Alveolata</taxon>
        <taxon>Dinophyceae</taxon>
        <taxon>Suessiales</taxon>
        <taxon>Symbiodiniaceae</taxon>
        <taxon>Effrenium</taxon>
    </lineage>
</organism>
<dbReference type="InterPro" id="IPR050374">
    <property type="entry name" value="RRT5_SRSF_SR"/>
</dbReference>
<dbReference type="AlphaFoldDB" id="A0AA36N553"/>
<keyword evidence="6" id="KW-1185">Reference proteome</keyword>
<dbReference type="InterPro" id="IPR000504">
    <property type="entry name" value="RRM_dom"/>
</dbReference>
<reference evidence="5" key="1">
    <citation type="submission" date="2023-08" db="EMBL/GenBank/DDBJ databases">
        <authorList>
            <person name="Chen Y."/>
            <person name="Shah S."/>
            <person name="Dougan E. K."/>
            <person name="Thang M."/>
            <person name="Chan C."/>
        </authorList>
    </citation>
    <scope>NUCLEOTIDE SEQUENCE</scope>
</reference>
<dbReference type="InterPro" id="IPR012677">
    <property type="entry name" value="Nucleotide-bd_a/b_plait_sf"/>
</dbReference>
<sequence length="257" mass="29046">MAAPRDLVSWSLPPRQRRRLLWRSFLVQRSWAARSSCERIASRGRAHRRTTGLGAPSYDYGHYDDYYDSYDYDYGYGTGEASTKVFVGNLPYTVTWQQLKDQMRQVGEVRHVELFTEGGDPYGRSKGCGVVEFANFNAARRAIDYMHDTMLQGRLLYVREYWEEFDSGPKPSRPAREKVLKPSAPMGEFKVTVGNLPEGCTWKQLKDHMRKAGPVAHVACEPDGATVAYESEEAAQSAVDTLNGSIFRGHALTMEVA</sequence>
<name>A0AA36N553_9DINO</name>
<dbReference type="GO" id="GO:0003729">
    <property type="term" value="F:mRNA binding"/>
    <property type="evidence" value="ECO:0007669"/>
    <property type="project" value="TreeGrafter"/>
</dbReference>
<dbReference type="GO" id="GO:0005737">
    <property type="term" value="C:cytoplasm"/>
    <property type="evidence" value="ECO:0007669"/>
    <property type="project" value="TreeGrafter"/>
</dbReference>
<dbReference type="Proteomes" id="UP001178507">
    <property type="component" value="Unassembled WGS sequence"/>
</dbReference>
<dbReference type="EMBL" id="CAUJNA010001567">
    <property type="protein sequence ID" value="CAJ1387758.1"/>
    <property type="molecule type" value="Genomic_DNA"/>
</dbReference>
<evidence type="ECO:0000259" key="3">
    <source>
        <dbReference type="PROSITE" id="PS50102"/>
    </source>
</evidence>
<evidence type="ECO:0000256" key="1">
    <source>
        <dbReference type="ARBA" id="ARBA00022884"/>
    </source>
</evidence>
<dbReference type="InterPro" id="IPR035979">
    <property type="entry name" value="RBD_domain_sf"/>
</dbReference>
<dbReference type="PROSITE" id="PS50102">
    <property type="entry name" value="RRM"/>
    <property type="match status" value="2"/>
</dbReference>
<evidence type="ECO:0000313" key="4">
    <source>
        <dbReference type="EMBL" id="CAJ1387758.1"/>
    </source>
</evidence>
<evidence type="ECO:0000313" key="6">
    <source>
        <dbReference type="Proteomes" id="UP001178507"/>
    </source>
</evidence>
<protein>
    <recommendedName>
        <fullName evidence="3">RRM domain-containing protein</fullName>
    </recommendedName>
</protein>
<dbReference type="GO" id="GO:1990904">
    <property type="term" value="C:ribonucleoprotein complex"/>
    <property type="evidence" value="ECO:0007669"/>
    <property type="project" value="TreeGrafter"/>
</dbReference>
<dbReference type="SMART" id="SM00360">
    <property type="entry name" value="RRM"/>
    <property type="match status" value="2"/>
</dbReference>
<dbReference type="PANTHER" id="PTHR23003:SF3">
    <property type="entry name" value="FI21236P1-RELATED"/>
    <property type="match status" value="1"/>
</dbReference>
<feature type="domain" description="RRM" evidence="3">
    <location>
        <begin position="83"/>
        <end position="163"/>
    </location>
</feature>
<comment type="caution">
    <text evidence="5">The sequence shown here is derived from an EMBL/GenBank/DDBJ whole genome shotgun (WGS) entry which is preliminary data.</text>
</comment>